<protein>
    <recommendedName>
        <fullName evidence="5">Ribosome quality control complex subunit 2</fullName>
    </recommendedName>
</protein>
<dbReference type="GO" id="GO:0043023">
    <property type="term" value="F:ribosomal large subunit binding"/>
    <property type="evidence" value="ECO:0007669"/>
    <property type="project" value="EnsemblFungi"/>
</dbReference>
<evidence type="ECO:0000256" key="5">
    <source>
        <dbReference type="ARBA" id="ARBA00070414"/>
    </source>
</evidence>
<evidence type="ECO:0000256" key="6">
    <source>
        <dbReference type="SAM" id="MobiDB-lite"/>
    </source>
</evidence>
<evidence type="ECO:0000259" key="7">
    <source>
        <dbReference type="Pfam" id="PF05670"/>
    </source>
</evidence>
<evidence type="ECO:0000256" key="1">
    <source>
        <dbReference type="ARBA" id="ARBA00004496"/>
    </source>
</evidence>
<dbReference type="Pfam" id="PF11923">
    <property type="entry name" value="NFACT-C"/>
    <property type="match status" value="1"/>
</dbReference>
<reference evidence="9 10" key="1">
    <citation type="journal article" date="2014" name="BMC Genomics">
        <title>Adaptive genomic structural variation in the grape powdery mildew pathogen, Erysiphe necator.</title>
        <authorList>
            <person name="Jones L."/>
            <person name="Riaz S."/>
            <person name="Morales-Cruz A."/>
            <person name="Amrine K.C."/>
            <person name="McGuire B."/>
            <person name="Gubler W.D."/>
            <person name="Walker M.A."/>
            <person name="Cantu D."/>
        </authorList>
    </citation>
    <scope>NUCLEOTIDE SEQUENCE [LARGE SCALE GENOMIC DNA]</scope>
    <source>
        <strain evidence="10">c</strain>
    </source>
</reference>
<gene>
    <name evidence="9" type="ORF">EV44_g4377</name>
</gene>
<dbReference type="OMA" id="MFLEFFA"/>
<feature type="domain" description="NFACT RNA-binding" evidence="7">
    <location>
        <begin position="546"/>
        <end position="659"/>
    </location>
</feature>
<dbReference type="InterPro" id="IPR008532">
    <property type="entry name" value="NFACT_RNA-bd"/>
</dbReference>
<dbReference type="GO" id="GO:0010494">
    <property type="term" value="C:cytoplasmic stress granule"/>
    <property type="evidence" value="ECO:0007669"/>
    <property type="project" value="EnsemblFungi"/>
</dbReference>
<dbReference type="HOGENOM" id="CLU_003612_1_1_1"/>
<name>A0A0B1P366_UNCNE</name>
<evidence type="ECO:0000313" key="10">
    <source>
        <dbReference type="Proteomes" id="UP000030854"/>
    </source>
</evidence>
<dbReference type="Gene3D" id="2.30.310.10">
    <property type="entry name" value="ibrinogen binding protein from staphylococcus aureus domain"/>
    <property type="match status" value="1"/>
</dbReference>
<dbReference type="EMBL" id="JNVN01003241">
    <property type="protein sequence ID" value="KHJ31124.1"/>
    <property type="molecule type" value="Genomic_DNA"/>
</dbReference>
<dbReference type="PANTHER" id="PTHR15239">
    <property type="entry name" value="NUCLEAR EXPORT MEDIATOR FACTOR NEMF"/>
    <property type="match status" value="1"/>
</dbReference>
<comment type="subcellular location">
    <subcellularLocation>
        <location evidence="1">Cytoplasm</location>
    </subcellularLocation>
</comment>
<sequence length="1030" mass="117545">MKQRFSSLDVKIIAHELCNSLVTLRLQNIYDLSSRIFLIKFAKPDIKWNVVIETGFRCHLTEYSRATAASPSIFVQGLRKRLKTRRVTSVSQIGTDRVLEFQFSDGLYKLFIEFFASGNIILTDKELNILTLQRVVPESEGQEELRVGLKYSLDNRQNYGGTPPLTREILQNALQKGIDKYGNDMKNPKNSKKNHSYLRKALAVSITELPPTLVDHALKVTEFDGTLLPIDILQDECLLNQLLFTMKYAQQLVEEIMRPGIVKGYIIAKKRPEYDETALDKNTRKFLIYDDFNPFRLAQLENDPSVVFLEIEGYNRTVDNFFSSIEGQKSESRLEERELIAKRKIESIRKEQAKRLEGLQHVQTINERKAGAIQANIERIQEAMDAINSLIAQGMDWVEIAKLIEVEQRMKSPIALTIKLPLKLHENMVTLTLDEEVSDVENSLASETDTEFSDSEDEDSNNPETSPGKADKRLEVDINLGISPWANARLYFDERRTAIYKEEKTKESSVIAVKNQEAKIKENLYNSLKKEKDILRPIRQLLWFEKFFWFISSDRHLVLAGKDTMQNEILYKKHLKKGDICVSADLEGAAFVIIKKKANQIDTLISPSTLSEAGVLAVSCSSAWDSKAIMPAWWVNAEQVSKSASTGNFLSTGCFHFRGIKNFLPPSALILGFGILFRVDDTSVSRHIKHRIIDVESEDTPVKVVKDDRLNQHNVLPEPINTLEKESTYFTNSSPTQISPKLYSINLQNYPETKATNLKDEKDIEERTQHSPESFPNKQRSKFEFEKKQDEIEADKPQVSDNSNPIDSKQMKRGKRSKAKKIATKYKDQDLEDRIAAQKVIGAISGQQKVLAQATAKATRESELQIQKEKKKFLQQKTMKQIAEDEKLRQQMLQREIDENSDGENLKLIDTLFGRPMKGDNLIEAIPVCAPLSAMKDYKYKIKIQPGSVKRGKIAKEILSRWLADGEKKGKIDTKSEDTELIWPREMELLRGWKFEEITGVLPVSKMRLIVSTQNSGSSKDNGKGPTKRK</sequence>
<keyword evidence="3" id="KW-0963">Cytoplasm</keyword>
<keyword evidence="4" id="KW-0175">Coiled coil</keyword>
<dbReference type="GO" id="GO:0022626">
    <property type="term" value="C:cytosolic ribosome"/>
    <property type="evidence" value="ECO:0007669"/>
    <property type="project" value="EnsemblFungi"/>
</dbReference>
<evidence type="ECO:0000313" key="9">
    <source>
        <dbReference type="EMBL" id="KHJ31124.1"/>
    </source>
</evidence>
<comment type="similarity">
    <text evidence="2">Belongs to the NEMF family.</text>
</comment>
<evidence type="ECO:0000256" key="2">
    <source>
        <dbReference type="ARBA" id="ARBA00008318"/>
    </source>
</evidence>
<dbReference type="Proteomes" id="UP000030854">
    <property type="component" value="Unassembled WGS sequence"/>
</dbReference>
<dbReference type="PANTHER" id="PTHR15239:SF6">
    <property type="entry name" value="RIBOSOME QUALITY CONTROL COMPLEX SUBUNIT NEMF"/>
    <property type="match status" value="1"/>
</dbReference>
<accession>A0A0B1P366</accession>
<dbReference type="FunFam" id="2.30.310.10:FF:000003">
    <property type="entry name" value="Zinc knuckle domain containing protein"/>
    <property type="match status" value="1"/>
</dbReference>
<organism evidence="9 10">
    <name type="scientific">Uncinula necator</name>
    <name type="common">Grape powdery mildew</name>
    <dbReference type="NCBI Taxonomy" id="52586"/>
    <lineage>
        <taxon>Eukaryota</taxon>
        <taxon>Fungi</taxon>
        <taxon>Dikarya</taxon>
        <taxon>Ascomycota</taxon>
        <taxon>Pezizomycotina</taxon>
        <taxon>Leotiomycetes</taxon>
        <taxon>Erysiphales</taxon>
        <taxon>Erysiphaceae</taxon>
        <taxon>Erysiphe</taxon>
    </lineage>
</organism>
<dbReference type="InterPro" id="IPR021846">
    <property type="entry name" value="NFACT-C"/>
</dbReference>
<feature type="domain" description="NFACT protein C-terminal" evidence="8">
    <location>
        <begin position="904"/>
        <end position="1009"/>
    </location>
</feature>
<feature type="region of interest" description="Disordered" evidence="6">
    <location>
        <begin position="440"/>
        <end position="471"/>
    </location>
</feature>
<proteinExistence type="inferred from homology"/>
<evidence type="ECO:0000256" key="3">
    <source>
        <dbReference type="ARBA" id="ARBA00022490"/>
    </source>
</evidence>
<dbReference type="GO" id="GO:0140708">
    <property type="term" value="P:CAT tailing"/>
    <property type="evidence" value="ECO:0007669"/>
    <property type="project" value="EnsemblFungi"/>
</dbReference>
<dbReference type="GO" id="GO:1904678">
    <property type="term" value="F:alpha-aminoacyl-tRNA binding"/>
    <property type="evidence" value="ECO:0007669"/>
    <property type="project" value="EnsemblFungi"/>
</dbReference>
<dbReference type="GO" id="GO:0043043">
    <property type="term" value="P:peptide biosynthetic process"/>
    <property type="evidence" value="ECO:0007669"/>
    <property type="project" value="EnsemblFungi"/>
</dbReference>
<feature type="region of interest" description="Disordered" evidence="6">
    <location>
        <begin position="787"/>
        <end position="823"/>
    </location>
</feature>
<evidence type="ECO:0000256" key="4">
    <source>
        <dbReference type="ARBA" id="ARBA00023054"/>
    </source>
</evidence>
<dbReference type="GO" id="GO:0000049">
    <property type="term" value="F:tRNA binding"/>
    <property type="evidence" value="ECO:0007669"/>
    <property type="project" value="EnsemblFungi"/>
</dbReference>
<dbReference type="STRING" id="52586.A0A0B1P366"/>
<feature type="compositionally biased region" description="Acidic residues" evidence="6">
    <location>
        <begin position="448"/>
        <end position="461"/>
    </location>
</feature>
<keyword evidence="10" id="KW-1185">Reference proteome</keyword>
<feature type="compositionally biased region" description="Basic and acidic residues" evidence="6">
    <location>
        <begin position="787"/>
        <end position="798"/>
    </location>
</feature>
<dbReference type="Pfam" id="PF05670">
    <property type="entry name" value="NFACT-R_1"/>
    <property type="match status" value="1"/>
</dbReference>
<evidence type="ECO:0000259" key="8">
    <source>
        <dbReference type="Pfam" id="PF11923"/>
    </source>
</evidence>
<comment type="caution">
    <text evidence="9">The sequence shown here is derived from an EMBL/GenBank/DDBJ whole genome shotgun (WGS) entry which is preliminary data.</text>
</comment>
<dbReference type="GO" id="GO:1990112">
    <property type="term" value="C:RQC complex"/>
    <property type="evidence" value="ECO:0007669"/>
    <property type="project" value="EnsemblFungi"/>
</dbReference>
<dbReference type="Pfam" id="PF05833">
    <property type="entry name" value="NFACT_N"/>
    <property type="match status" value="1"/>
</dbReference>
<dbReference type="AlphaFoldDB" id="A0A0B1P366"/>
<dbReference type="InterPro" id="IPR051608">
    <property type="entry name" value="RQC_Subunit_NEMF"/>
</dbReference>
<feature type="compositionally biased region" description="Basic residues" evidence="6">
    <location>
        <begin position="811"/>
        <end position="823"/>
    </location>
</feature>